<sequence length="88" mass="8964">MLAAMRASPRPAAPAAPAPFPQDACPFCGRPAPGGARQWSLRSWHATSGGRLEYCVSSGGCLVVLLDGELLKHVAGGPRAAGGRSGRP</sequence>
<name>A0A3A9YUT9_9ACTN</name>
<gene>
    <name evidence="1" type="ORF">D7294_20600</name>
</gene>
<organism evidence="1 2">
    <name type="scientific">Streptomyces hoynatensis</name>
    <dbReference type="NCBI Taxonomy" id="1141874"/>
    <lineage>
        <taxon>Bacteria</taxon>
        <taxon>Bacillati</taxon>
        <taxon>Actinomycetota</taxon>
        <taxon>Actinomycetes</taxon>
        <taxon>Kitasatosporales</taxon>
        <taxon>Streptomycetaceae</taxon>
        <taxon>Streptomyces</taxon>
    </lineage>
</organism>
<evidence type="ECO:0000313" key="2">
    <source>
        <dbReference type="Proteomes" id="UP000272474"/>
    </source>
</evidence>
<dbReference type="EMBL" id="RBAL01000012">
    <property type="protein sequence ID" value="RKN39823.1"/>
    <property type="molecule type" value="Genomic_DNA"/>
</dbReference>
<dbReference type="Proteomes" id="UP000272474">
    <property type="component" value="Unassembled WGS sequence"/>
</dbReference>
<comment type="caution">
    <text evidence="1">The sequence shown here is derived from an EMBL/GenBank/DDBJ whole genome shotgun (WGS) entry which is preliminary data.</text>
</comment>
<keyword evidence="2" id="KW-1185">Reference proteome</keyword>
<accession>A0A3A9YUT9</accession>
<protein>
    <submittedName>
        <fullName evidence="1">Uncharacterized protein</fullName>
    </submittedName>
</protein>
<reference evidence="1 2" key="1">
    <citation type="journal article" date="2014" name="Int. J. Syst. Evol. Microbiol.">
        <title>Streptomyces hoynatensis sp. nov., isolated from deep marine sediment.</title>
        <authorList>
            <person name="Veyisoglu A."/>
            <person name="Sahin N."/>
        </authorList>
    </citation>
    <scope>NUCLEOTIDE SEQUENCE [LARGE SCALE GENOMIC DNA]</scope>
    <source>
        <strain evidence="1 2">KCTC 29097</strain>
    </source>
</reference>
<evidence type="ECO:0000313" key="1">
    <source>
        <dbReference type="EMBL" id="RKN39823.1"/>
    </source>
</evidence>
<proteinExistence type="predicted"/>
<dbReference type="AlphaFoldDB" id="A0A3A9YUT9"/>